<dbReference type="GO" id="GO:0009243">
    <property type="term" value="P:O antigen biosynthetic process"/>
    <property type="evidence" value="ECO:0007669"/>
    <property type="project" value="UniProtKB-UniPathway"/>
</dbReference>
<dbReference type="InterPro" id="IPR036291">
    <property type="entry name" value="NAD(P)-bd_dom_sf"/>
</dbReference>
<comment type="function">
    <text evidence="6">Catalyzes the reduction of dTDP-6-deoxy-L-lyxo-4-hexulose to yield dTDP-L-rhamnose.</text>
</comment>
<comment type="caution">
    <text evidence="8">The sequence shown here is derived from an EMBL/GenBank/DDBJ whole genome shotgun (WGS) entry which is preliminary data.</text>
</comment>
<dbReference type="NCBIfam" id="TIGR01214">
    <property type="entry name" value="rmlD"/>
    <property type="match status" value="1"/>
</dbReference>
<dbReference type="SUPFAM" id="SSF51735">
    <property type="entry name" value="NAD(P)-binding Rossmann-fold domains"/>
    <property type="match status" value="1"/>
</dbReference>
<dbReference type="GO" id="GO:0019305">
    <property type="term" value="P:dTDP-rhamnose biosynthetic process"/>
    <property type="evidence" value="ECO:0007669"/>
    <property type="project" value="UniProtKB-UniPathway"/>
</dbReference>
<dbReference type="UniPathway" id="UPA00124"/>
<evidence type="ECO:0000259" key="7">
    <source>
        <dbReference type="Pfam" id="PF04321"/>
    </source>
</evidence>
<evidence type="ECO:0000256" key="4">
    <source>
        <dbReference type="ARBA" id="ARBA00017099"/>
    </source>
</evidence>
<dbReference type="Gene3D" id="3.90.25.10">
    <property type="entry name" value="UDP-galactose 4-epimerase, domain 1"/>
    <property type="match status" value="1"/>
</dbReference>
<accession>A0A318P6Q1</accession>
<feature type="domain" description="RmlD-like substrate binding" evidence="7">
    <location>
        <begin position="1"/>
        <end position="285"/>
    </location>
</feature>
<evidence type="ECO:0000256" key="5">
    <source>
        <dbReference type="ARBA" id="ARBA00048200"/>
    </source>
</evidence>
<keyword evidence="6" id="KW-0560">Oxidoreductase</keyword>
<evidence type="ECO:0000313" key="9">
    <source>
        <dbReference type="Proteomes" id="UP000248196"/>
    </source>
</evidence>
<comment type="pathway">
    <text evidence="1 6">Carbohydrate biosynthesis; dTDP-L-rhamnose biosynthesis.</text>
</comment>
<protein>
    <recommendedName>
        <fullName evidence="4 6">dTDP-4-dehydrorhamnose reductase</fullName>
        <ecNumber evidence="3 6">1.1.1.133</ecNumber>
    </recommendedName>
</protein>
<dbReference type="RefSeq" id="WP_004942425.1">
    <property type="nucleotide sequence ID" value="NZ_PESE01000002.1"/>
</dbReference>
<dbReference type="Pfam" id="PF04321">
    <property type="entry name" value="RmlD_sub_bind"/>
    <property type="match status" value="1"/>
</dbReference>
<comment type="similarity">
    <text evidence="2 6">Belongs to the dTDP-4-dehydrorhamnose reductase family.</text>
</comment>
<dbReference type="Gene3D" id="3.40.50.720">
    <property type="entry name" value="NAD(P)-binding Rossmann-like Domain"/>
    <property type="match status" value="1"/>
</dbReference>
<comment type="catalytic activity">
    <reaction evidence="5 6">
        <text>dTDP-beta-L-rhamnose + NADP(+) = dTDP-4-dehydro-beta-L-rhamnose + NADPH + H(+)</text>
        <dbReference type="Rhea" id="RHEA:21796"/>
        <dbReference type="ChEBI" id="CHEBI:15378"/>
        <dbReference type="ChEBI" id="CHEBI:57510"/>
        <dbReference type="ChEBI" id="CHEBI:57783"/>
        <dbReference type="ChEBI" id="CHEBI:58349"/>
        <dbReference type="ChEBI" id="CHEBI:62830"/>
        <dbReference type="EC" id="1.1.1.133"/>
    </reaction>
</comment>
<dbReference type="Proteomes" id="UP000248196">
    <property type="component" value="Unassembled WGS sequence"/>
</dbReference>
<gene>
    <name evidence="8" type="primary">rfbD</name>
    <name evidence="8" type="ORF">CT690_10120</name>
</gene>
<dbReference type="FunFam" id="3.40.50.720:FF:000159">
    <property type="entry name" value="dTDP-4-dehydrorhamnose reductase"/>
    <property type="match status" value="1"/>
</dbReference>
<evidence type="ECO:0000256" key="6">
    <source>
        <dbReference type="RuleBase" id="RU364082"/>
    </source>
</evidence>
<comment type="cofactor">
    <cofactor evidence="6">
        <name>Mg(2+)</name>
        <dbReference type="ChEBI" id="CHEBI:18420"/>
    </cofactor>
    <text evidence="6">Binds 1 Mg(2+) ion per monomer.</text>
</comment>
<dbReference type="CDD" id="cd05254">
    <property type="entry name" value="dTDP_HR_like_SDR_e"/>
    <property type="match status" value="1"/>
</dbReference>
<dbReference type="InterPro" id="IPR005913">
    <property type="entry name" value="dTDP_dehydrorham_reduct"/>
</dbReference>
<dbReference type="GO" id="GO:0008831">
    <property type="term" value="F:dTDP-4-dehydrorhamnose reductase activity"/>
    <property type="evidence" value="ECO:0007669"/>
    <property type="project" value="UniProtKB-EC"/>
</dbReference>
<evidence type="ECO:0000256" key="2">
    <source>
        <dbReference type="ARBA" id="ARBA00010944"/>
    </source>
</evidence>
<proteinExistence type="inferred from homology"/>
<name>A0A318P6Q1_SERPL</name>
<dbReference type="PANTHER" id="PTHR10491:SF4">
    <property type="entry name" value="METHIONINE ADENOSYLTRANSFERASE 2 SUBUNIT BETA"/>
    <property type="match status" value="1"/>
</dbReference>
<evidence type="ECO:0000313" key="8">
    <source>
        <dbReference type="EMBL" id="PYD39366.1"/>
    </source>
</evidence>
<organism evidence="8 9">
    <name type="scientific">Serratia plymuthica</name>
    <dbReference type="NCBI Taxonomy" id="82996"/>
    <lineage>
        <taxon>Bacteria</taxon>
        <taxon>Pseudomonadati</taxon>
        <taxon>Pseudomonadota</taxon>
        <taxon>Gammaproteobacteria</taxon>
        <taxon>Enterobacterales</taxon>
        <taxon>Yersiniaceae</taxon>
        <taxon>Serratia</taxon>
    </lineage>
</organism>
<evidence type="ECO:0000256" key="1">
    <source>
        <dbReference type="ARBA" id="ARBA00004781"/>
    </source>
</evidence>
<dbReference type="AlphaFoldDB" id="A0A318P6Q1"/>
<dbReference type="PANTHER" id="PTHR10491">
    <property type="entry name" value="DTDP-4-DEHYDRORHAMNOSE REDUCTASE"/>
    <property type="match status" value="1"/>
</dbReference>
<evidence type="ECO:0000256" key="3">
    <source>
        <dbReference type="ARBA" id="ARBA00012929"/>
    </source>
</evidence>
<dbReference type="InterPro" id="IPR029903">
    <property type="entry name" value="RmlD-like-bd"/>
</dbReference>
<dbReference type="EC" id="1.1.1.133" evidence="3 6"/>
<dbReference type="OrthoDB" id="9803892at2"/>
<dbReference type="GO" id="GO:0005829">
    <property type="term" value="C:cytosol"/>
    <property type="evidence" value="ECO:0007669"/>
    <property type="project" value="TreeGrafter"/>
</dbReference>
<sequence length="288" mass="31177">MRVLLTGAAGQLGRCFIDRLPEGWVLMATDSQQLDITDSSAVSKAVAEFKPDAIVNAAAYTAVDKAESEPERAKAINTDGPGFLAAAAAMLNIPFVHVSTDYVFDGTASEPYCENTPCSPKSVYGQTKLDGEHAALKANPKTVVIRTAWVFSEYGNNFVKTMLRVGAQRGELGVVSDQYGCPTYAGDIAAAVVAMLSKTQVPCGIYHYCGDSAVSWFDFAQIIFEEAQVCTLYPHQVKVNPIASHEYPTPASRPAYSILSTDKICALNLRPSPWKQQLKTVLRKILSQ</sequence>
<dbReference type="UniPathway" id="UPA00281"/>
<reference evidence="8 9" key="1">
    <citation type="submission" date="2017-11" db="EMBL/GenBank/DDBJ databases">
        <title>Genome sequence of the oocydin A producing rhizobacterium Serratia plymuthica 4Rx5.</title>
        <authorList>
            <person name="Matilla M.A."/>
            <person name="Udaondo Z."/>
            <person name="Salmond G.P.C."/>
        </authorList>
    </citation>
    <scope>NUCLEOTIDE SEQUENCE [LARGE SCALE GENOMIC DNA]</scope>
    <source>
        <strain evidence="8 9">4Rx5</strain>
    </source>
</reference>
<keyword evidence="6" id="KW-0521">NADP</keyword>
<dbReference type="EMBL" id="PESE01000002">
    <property type="protein sequence ID" value="PYD39366.1"/>
    <property type="molecule type" value="Genomic_DNA"/>
</dbReference>